<comment type="caution">
    <text evidence="1">The sequence shown here is derived from an EMBL/GenBank/DDBJ whole genome shotgun (WGS) entry which is preliminary data.</text>
</comment>
<dbReference type="Pfam" id="PF10763">
    <property type="entry name" value="DUF2584"/>
    <property type="match status" value="1"/>
</dbReference>
<dbReference type="InterPro" id="IPR015947">
    <property type="entry name" value="PUA-like_sf"/>
</dbReference>
<reference evidence="2" key="1">
    <citation type="journal article" date="2019" name="Int. J. Syst. Evol. Microbiol.">
        <title>The Global Catalogue of Microorganisms (GCM) 10K type strain sequencing project: providing services to taxonomists for standard genome sequencing and annotation.</title>
        <authorList>
            <consortium name="The Broad Institute Genomics Platform"/>
            <consortium name="The Broad Institute Genome Sequencing Center for Infectious Disease"/>
            <person name="Wu L."/>
            <person name="Ma J."/>
        </authorList>
    </citation>
    <scope>NUCLEOTIDE SEQUENCE [LARGE SCALE GENOMIC DNA]</scope>
    <source>
        <strain evidence="2">JCM 9731</strain>
    </source>
</reference>
<dbReference type="Gene3D" id="2.40.240.20">
    <property type="entry name" value="Hypothetical PUA domain-like, domain 1"/>
    <property type="match status" value="1"/>
</dbReference>
<gene>
    <name evidence="1" type="ORF">GCM10008967_23940</name>
</gene>
<organism evidence="1 2">
    <name type="scientific">Bacillus carboniphilus</name>
    <dbReference type="NCBI Taxonomy" id="86663"/>
    <lineage>
        <taxon>Bacteria</taxon>
        <taxon>Bacillati</taxon>
        <taxon>Bacillota</taxon>
        <taxon>Bacilli</taxon>
        <taxon>Bacillales</taxon>
        <taxon>Bacillaceae</taxon>
        <taxon>Bacillus</taxon>
    </lineage>
</organism>
<keyword evidence="2" id="KW-1185">Reference proteome</keyword>
<proteinExistence type="predicted"/>
<dbReference type="InterPro" id="IPR019699">
    <property type="entry name" value="DUF2584"/>
</dbReference>
<protein>
    <submittedName>
        <fullName evidence="1">DUF2584 domain-containing protein</fullName>
    </submittedName>
</protein>
<dbReference type="EMBL" id="BAAADJ010000023">
    <property type="protein sequence ID" value="GAA0332492.1"/>
    <property type="molecule type" value="Genomic_DNA"/>
</dbReference>
<accession>A0ABP3G275</accession>
<sequence>MGMPLELQTMLVTKGKEERVEENTFLLEKEGYRLYPLDVPIEVRKLKESDPSGTAIIDSLKWEKEKTVITYRLVSLYSIN</sequence>
<evidence type="ECO:0000313" key="1">
    <source>
        <dbReference type="EMBL" id="GAA0332492.1"/>
    </source>
</evidence>
<dbReference type="SUPFAM" id="SSF88697">
    <property type="entry name" value="PUA domain-like"/>
    <property type="match status" value="1"/>
</dbReference>
<name>A0ABP3G275_9BACI</name>
<dbReference type="Proteomes" id="UP001500782">
    <property type="component" value="Unassembled WGS sequence"/>
</dbReference>
<evidence type="ECO:0000313" key="2">
    <source>
        <dbReference type="Proteomes" id="UP001500782"/>
    </source>
</evidence>
<dbReference type="RefSeq" id="WP_343799350.1">
    <property type="nucleotide sequence ID" value="NZ_BAAADJ010000023.1"/>
</dbReference>